<name>A0AB36DQ80_MORCA</name>
<reference evidence="1 2" key="1">
    <citation type="journal article" date="2016" name="Genome Biol. Evol.">
        <title>Comparative Genomic Analyses of the Moraxella catarrhalis Serosensitive and Seroresistant Lineages Demonstrate Their Independent Evolution.</title>
        <authorList>
            <person name="Earl J.P."/>
            <person name="de Vries S.P."/>
            <person name="Ahmed A."/>
            <person name="Powell E."/>
            <person name="Schultz M.P."/>
            <person name="Hermans P.W."/>
            <person name="Hill D.J."/>
            <person name="Zhou Z."/>
            <person name="Constantinidou C.I."/>
            <person name="Hu F.Z."/>
            <person name="Bootsma H.J."/>
            <person name="Ehrlich G.D."/>
        </authorList>
    </citation>
    <scope>NUCLEOTIDE SEQUENCE [LARGE SCALE GENOMIC DNA]</scope>
    <source>
        <strain evidence="1 2">F23</strain>
    </source>
</reference>
<dbReference type="Gene3D" id="3.10.450.40">
    <property type="match status" value="1"/>
</dbReference>
<organism evidence="1 2">
    <name type="scientific">Moraxella catarrhalis</name>
    <name type="common">Branhamella catarrhalis</name>
    <dbReference type="NCBI Taxonomy" id="480"/>
    <lineage>
        <taxon>Bacteria</taxon>
        <taxon>Pseudomonadati</taxon>
        <taxon>Pseudomonadota</taxon>
        <taxon>Gammaproteobacteria</taxon>
        <taxon>Moraxellales</taxon>
        <taxon>Moraxellaceae</taxon>
        <taxon>Moraxella</taxon>
    </lineage>
</organism>
<dbReference type="EMBL" id="LXHQ01000020">
    <property type="protein sequence ID" value="OAV26742.1"/>
    <property type="molecule type" value="Genomic_DNA"/>
</dbReference>
<evidence type="ECO:0000313" key="1">
    <source>
        <dbReference type="EMBL" id="OAV26742.1"/>
    </source>
</evidence>
<evidence type="ECO:0000313" key="2">
    <source>
        <dbReference type="Proteomes" id="UP000078295"/>
    </source>
</evidence>
<proteinExistence type="predicted"/>
<accession>A0AB36DQ80</accession>
<dbReference type="AlphaFoldDB" id="A0AB36DQ80"/>
<protein>
    <submittedName>
        <fullName evidence="1">Uncharacterized protein</fullName>
    </submittedName>
</protein>
<comment type="caution">
    <text evidence="1">The sequence shown here is derived from an EMBL/GenBank/DDBJ whole genome shotgun (WGS) entry which is preliminary data.</text>
</comment>
<dbReference type="Proteomes" id="UP000078295">
    <property type="component" value="Unassembled WGS sequence"/>
</dbReference>
<gene>
    <name evidence="1" type="ORF">AO370_0575</name>
</gene>
<dbReference type="RefSeq" id="WP_064602648.1">
    <property type="nucleotide sequence ID" value="NZ_LXHS01000053.1"/>
</dbReference>
<sequence>MSRAKPHFLKTRNVLFPTKGKFVKHLQTIYHRAKSRKNGLVVPNDDILDLIDFIQDYCDKSEEIQSYIDLENCYFIVKNPEGYDEPCLFVVDKNTGKEKHFGFRNFGCPPTPYLNFKRFCIHIIQDFKFNYRIKLSQELGKSYDEYDLWHKKPTTKEIVDEFVALKEIGDKLDLVISPNGLGNNVPYLMPDYEYLKKDFIDFYQSKVATELNFELKPRN</sequence>